<dbReference type="InterPro" id="IPR050189">
    <property type="entry name" value="MFS_Efflux_Transporters"/>
</dbReference>
<protein>
    <submittedName>
        <fullName evidence="8">MFS transporter</fullName>
    </submittedName>
</protein>
<keyword evidence="4 6" id="KW-1133">Transmembrane helix</keyword>
<gene>
    <name evidence="8" type="ORF">KIM372_08100</name>
</gene>
<evidence type="ECO:0000256" key="6">
    <source>
        <dbReference type="SAM" id="Phobius"/>
    </source>
</evidence>
<keyword evidence="2" id="KW-1003">Cell membrane</keyword>
<accession>A0ABN6SBQ9</accession>
<dbReference type="PANTHER" id="PTHR43124">
    <property type="entry name" value="PURINE EFFLUX PUMP PBUE"/>
    <property type="match status" value="1"/>
</dbReference>
<evidence type="ECO:0000256" key="5">
    <source>
        <dbReference type="ARBA" id="ARBA00023136"/>
    </source>
</evidence>
<evidence type="ECO:0000313" key="8">
    <source>
        <dbReference type="EMBL" id="BDR52903.1"/>
    </source>
</evidence>
<feature type="transmembrane region" description="Helical" evidence="6">
    <location>
        <begin position="270"/>
        <end position="286"/>
    </location>
</feature>
<evidence type="ECO:0000256" key="3">
    <source>
        <dbReference type="ARBA" id="ARBA00022692"/>
    </source>
</evidence>
<dbReference type="PANTHER" id="PTHR43124:SF3">
    <property type="entry name" value="CHLORAMPHENICOL EFFLUX PUMP RV0191"/>
    <property type="match status" value="1"/>
</dbReference>
<feature type="transmembrane region" description="Helical" evidence="6">
    <location>
        <begin position="157"/>
        <end position="177"/>
    </location>
</feature>
<evidence type="ECO:0000313" key="9">
    <source>
        <dbReference type="Proteomes" id="UP001321766"/>
    </source>
</evidence>
<dbReference type="CDD" id="cd17324">
    <property type="entry name" value="MFS_NepI_like"/>
    <property type="match status" value="1"/>
</dbReference>
<keyword evidence="3 6" id="KW-0812">Transmembrane</keyword>
<evidence type="ECO:0000256" key="4">
    <source>
        <dbReference type="ARBA" id="ARBA00022989"/>
    </source>
</evidence>
<feature type="transmembrane region" description="Helical" evidence="6">
    <location>
        <begin position="95"/>
        <end position="116"/>
    </location>
</feature>
<dbReference type="Proteomes" id="UP001321766">
    <property type="component" value="Chromosome"/>
</dbReference>
<keyword evidence="9" id="KW-1185">Reference proteome</keyword>
<dbReference type="InterPro" id="IPR011701">
    <property type="entry name" value="MFS"/>
</dbReference>
<feature type="transmembrane region" description="Helical" evidence="6">
    <location>
        <begin position="360"/>
        <end position="381"/>
    </location>
</feature>
<feature type="transmembrane region" description="Helical" evidence="6">
    <location>
        <begin position="70"/>
        <end position="89"/>
    </location>
</feature>
<feature type="domain" description="Major facilitator superfamily (MFS) profile" evidence="7">
    <location>
        <begin position="4"/>
        <end position="379"/>
    </location>
</feature>
<dbReference type="EMBL" id="AP026798">
    <property type="protein sequence ID" value="BDR52903.1"/>
    <property type="molecule type" value="Genomic_DNA"/>
</dbReference>
<dbReference type="PROSITE" id="PS50850">
    <property type="entry name" value="MFS"/>
    <property type="match status" value="1"/>
</dbReference>
<keyword evidence="5 6" id="KW-0472">Membrane</keyword>
<dbReference type="Pfam" id="PF07690">
    <property type="entry name" value="MFS_1"/>
    <property type="match status" value="1"/>
</dbReference>
<comment type="subcellular location">
    <subcellularLocation>
        <location evidence="1">Cell membrane</location>
        <topology evidence="1">Multi-pass membrane protein</topology>
    </subcellularLocation>
</comment>
<feature type="transmembrane region" description="Helical" evidence="6">
    <location>
        <begin position="209"/>
        <end position="230"/>
    </location>
</feature>
<dbReference type="Gene3D" id="1.20.1250.20">
    <property type="entry name" value="MFS general substrate transporter like domains"/>
    <property type="match status" value="1"/>
</dbReference>
<evidence type="ECO:0000256" key="2">
    <source>
        <dbReference type="ARBA" id="ARBA00022475"/>
    </source>
</evidence>
<dbReference type="InterPro" id="IPR020846">
    <property type="entry name" value="MFS_dom"/>
</dbReference>
<feature type="transmembrane region" description="Helical" evidence="6">
    <location>
        <begin position="334"/>
        <end position="354"/>
    </location>
</feature>
<feature type="transmembrane region" description="Helical" evidence="6">
    <location>
        <begin position="292"/>
        <end position="313"/>
    </location>
</feature>
<name>A0ABN6SBQ9_9BIFI</name>
<proteinExistence type="predicted"/>
<organism evidence="8 9">
    <name type="scientific">Bombiscardovia nodaiensis</name>
    <dbReference type="NCBI Taxonomy" id="2932181"/>
    <lineage>
        <taxon>Bacteria</taxon>
        <taxon>Bacillati</taxon>
        <taxon>Actinomycetota</taxon>
        <taxon>Actinomycetes</taxon>
        <taxon>Bifidobacteriales</taxon>
        <taxon>Bifidobacteriaceae</taxon>
        <taxon>Bombiscardovia</taxon>
    </lineage>
</organism>
<feature type="transmembrane region" description="Helical" evidence="6">
    <location>
        <begin position="39"/>
        <end position="58"/>
    </location>
</feature>
<evidence type="ECO:0000256" key="1">
    <source>
        <dbReference type="ARBA" id="ARBA00004651"/>
    </source>
</evidence>
<sequence length="393" mass="42317">MYRYSLTFFLTMFLIGTDTFLISPLLPTLSALYGTPTSISGWLVSAYAIGYVIFAFVSGPISDDRDRKKVMLWGLAAFACSTALCGFASNFQLMLLFRFLAGVSASFVTPQVWATIPVIVEKPQIVRVMGYATAGLSVSQLVGIPIGSYLAVVSWRIPFFVIAAAALALMTAITLILPAMPATRIHGEHLSFIKTYAQILSNKTALSRLFAYFIFQTGSFTATTFISTWFTGSFGLSLSGVGTAMIAIGAGNLLGSLLGSRVVSAFGQGRSFLVELLTLVVLYIMVSFSDTFWLAEVLLTIIYLVNGFIFPLFMTTLQESVSQARSTISSLSNAAMYLGETLAGIAGGLLINHFSGYTGIGYFAAILILLAIALYAQTGVFRTTSQESQKSQK</sequence>
<dbReference type="SUPFAM" id="SSF103473">
    <property type="entry name" value="MFS general substrate transporter"/>
    <property type="match status" value="1"/>
</dbReference>
<reference evidence="8 9" key="1">
    <citation type="journal article" date="2023" name="Microbiol. Spectr.">
        <title>Symbiosis of Carpenter Bees with Uncharacterized Lactic Acid Bacteria Showing NAD Auxotrophy.</title>
        <authorList>
            <person name="Kawasaki S."/>
            <person name="Ozawa K."/>
            <person name="Mori T."/>
            <person name="Yamamoto A."/>
            <person name="Ito M."/>
            <person name="Ohkuma M."/>
            <person name="Sakamoto M."/>
            <person name="Matsutani M."/>
        </authorList>
    </citation>
    <scope>NUCLEOTIDE SEQUENCE [LARGE SCALE GENOMIC DNA]</scope>
    <source>
        <strain evidence="8 9">Kim37-2</strain>
    </source>
</reference>
<feature type="transmembrane region" description="Helical" evidence="6">
    <location>
        <begin position="236"/>
        <end position="258"/>
    </location>
</feature>
<evidence type="ECO:0000259" key="7">
    <source>
        <dbReference type="PROSITE" id="PS50850"/>
    </source>
</evidence>
<dbReference type="InterPro" id="IPR036259">
    <property type="entry name" value="MFS_trans_sf"/>
</dbReference>
<feature type="transmembrane region" description="Helical" evidence="6">
    <location>
        <begin position="128"/>
        <end position="151"/>
    </location>
</feature>
<feature type="transmembrane region" description="Helical" evidence="6">
    <location>
        <begin position="7"/>
        <end position="27"/>
    </location>
</feature>